<sequence length="251" mass="28590">MITDLWKFCLLYKLYLEIPILGRTGTWRYNSDQAGPVALRSFLGRPCGPDIFLGVSPYGCSYGKLHNGIWLVKRIVSMHLSTSVREFFQRFLQSISPKASFAGAPNNIQVPKKAVSSFEQQKLGAEDLGYEITRRNLRKLYGGIIVDSERLPANPRLCFHASFLTFSLEGKDFEKKGIWLKLPAEKSELVPVAVKEGFRVSPRRERLCNVNLLAATRTQRVSWVMLPIKLRLEDLSSVTTRYRISSIFNLM</sequence>
<name>A0A6A2YPQ2_HIBSY</name>
<reference evidence="2" key="1">
    <citation type="submission" date="2019-09" db="EMBL/GenBank/DDBJ databases">
        <title>Draft genome information of white flower Hibiscus syriacus.</title>
        <authorList>
            <person name="Kim Y.-M."/>
        </authorList>
    </citation>
    <scope>NUCLEOTIDE SEQUENCE [LARGE SCALE GENOMIC DNA]</scope>
    <source>
        <strain evidence="2">YM2019G1</strain>
    </source>
</reference>
<proteinExistence type="predicted"/>
<keyword evidence="3" id="KW-1185">Reference proteome</keyword>
<organism evidence="2 3">
    <name type="scientific">Hibiscus syriacus</name>
    <name type="common">Rose of Sharon</name>
    <dbReference type="NCBI Taxonomy" id="106335"/>
    <lineage>
        <taxon>Eukaryota</taxon>
        <taxon>Viridiplantae</taxon>
        <taxon>Streptophyta</taxon>
        <taxon>Embryophyta</taxon>
        <taxon>Tracheophyta</taxon>
        <taxon>Spermatophyta</taxon>
        <taxon>Magnoliopsida</taxon>
        <taxon>eudicotyledons</taxon>
        <taxon>Gunneridae</taxon>
        <taxon>Pentapetalae</taxon>
        <taxon>rosids</taxon>
        <taxon>malvids</taxon>
        <taxon>Malvales</taxon>
        <taxon>Malvaceae</taxon>
        <taxon>Malvoideae</taxon>
        <taxon>Hibiscus</taxon>
    </lineage>
</organism>
<evidence type="ECO:0000313" key="3">
    <source>
        <dbReference type="Proteomes" id="UP000436088"/>
    </source>
</evidence>
<dbReference type="Pfam" id="PF18290">
    <property type="entry name" value="Nudix_hydro"/>
    <property type="match status" value="1"/>
</dbReference>
<protein>
    <submittedName>
        <fullName evidence="2">PPPDE thiol peptidase family protein</fullName>
    </submittedName>
</protein>
<gene>
    <name evidence="2" type="ORF">F3Y22_tig00111330pilonHSYRG00086</name>
</gene>
<comment type="caution">
    <text evidence="2">The sequence shown here is derived from an EMBL/GenBank/DDBJ whole genome shotgun (WGS) entry which is preliminary data.</text>
</comment>
<dbReference type="Gene3D" id="3.40.630.30">
    <property type="match status" value="1"/>
</dbReference>
<dbReference type="AlphaFoldDB" id="A0A6A2YPQ2"/>
<accession>A0A6A2YPQ2</accession>
<evidence type="ECO:0000313" key="2">
    <source>
        <dbReference type="EMBL" id="KAE8681318.1"/>
    </source>
</evidence>
<feature type="domain" description="Pre-nudix hydrolase" evidence="1">
    <location>
        <begin position="141"/>
        <end position="199"/>
    </location>
</feature>
<evidence type="ECO:0000259" key="1">
    <source>
        <dbReference type="Pfam" id="PF18290"/>
    </source>
</evidence>
<dbReference type="InterPro" id="IPR040618">
    <property type="entry name" value="Pre-Nudix"/>
</dbReference>
<dbReference type="EMBL" id="VEPZ02001308">
    <property type="protein sequence ID" value="KAE8681318.1"/>
    <property type="molecule type" value="Genomic_DNA"/>
</dbReference>
<dbReference type="Proteomes" id="UP000436088">
    <property type="component" value="Unassembled WGS sequence"/>
</dbReference>